<accession>A0A8H6QKN5</accession>
<protein>
    <submittedName>
        <fullName evidence="4">Uncharacterized protein</fullName>
    </submittedName>
</protein>
<feature type="region of interest" description="Disordered" evidence="1">
    <location>
        <begin position="54"/>
        <end position="75"/>
    </location>
</feature>
<evidence type="ECO:0000313" key="5">
    <source>
        <dbReference type="Proteomes" id="UP000630445"/>
    </source>
</evidence>
<evidence type="ECO:0000313" key="4">
    <source>
        <dbReference type="EMBL" id="KAF7173602.1"/>
    </source>
</evidence>
<evidence type="ECO:0000313" key="6">
    <source>
        <dbReference type="Proteomes" id="UP000662466"/>
    </source>
</evidence>
<evidence type="ECO:0000256" key="1">
    <source>
        <dbReference type="SAM" id="MobiDB-lite"/>
    </source>
</evidence>
<dbReference type="EMBL" id="JACBAD010001668">
    <property type="protein sequence ID" value="KAF7136987.1"/>
    <property type="molecule type" value="Genomic_DNA"/>
</dbReference>
<keyword evidence="5" id="KW-1185">Reference proteome</keyword>
<name>A0A8H6QKN5_9EURO</name>
<proteinExistence type="predicted"/>
<comment type="caution">
    <text evidence="4">The sequence shown here is derived from an EMBL/GenBank/DDBJ whole genome shotgun (WGS) entry which is preliminary data.</text>
</comment>
<feature type="compositionally biased region" description="Low complexity" evidence="1">
    <location>
        <begin position="58"/>
        <end position="67"/>
    </location>
</feature>
<reference evidence="4" key="1">
    <citation type="submission" date="2020-06" db="EMBL/GenBank/DDBJ databases">
        <title>Draft genome sequences of strains closely related to Aspergillus parafelis and Aspergillus hiratsukae.</title>
        <authorList>
            <person name="Dos Santos R.A.C."/>
            <person name="Rivero-Menendez O."/>
            <person name="Steenwyk J.L."/>
            <person name="Mead M.E."/>
            <person name="Goldman G.H."/>
            <person name="Alastruey-Izquierdo A."/>
            <person name="Rokas A."/>
        </authorList>
    </citation>
    <scope>NUCLEOTIDE SEQUENCE</scope>
    <source>
        <strain evidence="3">CNM-CM5793</strain>
        <strain evidence="4">CNM-CM6106</strain>
    </source>
</reference>
<dbReference type="Proteomes" id="UP000662466">
    <property type="component" value="Unassembled WGS sequence"/>
</dbReference>
<keyword evidence="2" id="KW-0472">Membrane</keyword>
<dbReference type="Proteomes" id="UP000630445">
    <property type="component" value="Unassembled WGS sequence"/>
</dbReference>
<keyword evidence="2" id="KW-0812">Transmembrane</keyword>
<dbReference type="AlphaFoldDB" id="A0A8H6QKN5"/>
<keyword evidence="2" id="KW-1133">Transmembrane helix</keyword>
<gene>
    <name evidence="3" type="ORF">CNMCM5793_006738</name>
    <name evidence="4" type="ORF">CNMCM6106_007681</name>
</gene>
<evidence type="ECO:0000313" key="3">
    <source>
        <dbReference type="EMBL" id="KAF7136987.1"/>
    </source>
</evidence>
<sequence length="75" mass="8240">MLIIEFPTMRINIEFNSTILCVFVIVHFLAYVAVVHYRNRASTTCPCGRCARFAPSSTTAGTEGTEGQEPKVNSA</sequence>
<evidence type="ECO:0000256" key="2">
    <source>
        <dbReference type="SAM" id="Phobius"/>
    </source>
</evidence>
<feature type="transmembrane region" description="Helical" evidence="2">
    <location>
        <begin position="15"/>
        <end position="34"/>
    </location>
</feature>
<dbReference type="EMBL" id="JACBAF010001741">
    <property type="protein sequence ID" value="KAF7173602.1"/>
    <property type="molecule type" value="Genomic_DNA"/>
</dbReference>
<organism evidence="4 6">
    <name type="scientific">Aspergillus hiratsukae</name>
    <dbReference type="NCBI Taxonomy" id="1194566"/>
    <lineage>
        <taxon>Eukaryota</taxon>
        <taxon>Fungi</taxon>
        <taxon>Dikarya</taxon>
        <taxon>Ascomycota</taxon>
        <taxon>Pezizomycotina</taxon>
        <taxon>Eurotiomycetes</taxon>
        <taxon>Eurotiomycetidae</taxon>
        <taxon>Eurotiales</taxon>
        <taxon>Aspergillaceae</taxon>
        <taxon>Aspergillus</taxon>
        <taxon>Aspergillus subgen. Fumigati</taxon>
    </lineage>
</organism>